<dbReference type="Proteomes" id="UP000033533">
    <property type="component" value="Unassembled WGS sequence"/>
</dbReference>
<evidence type="ECO:0000313" key="2">
    <source>
        <dbReference type="EMBL" id="KJY59319.1"/>
    </source>
</evidence>
<dbReference type="AlphaFoldDB" id="A0A0F4LM07"/>
<sequence length="118" mass="12813">MKTFSTKIIDIGTEAPDMFKAGFFILFGEEVPAELKDYCYIIKINPIASEIVPGKTLVLGHQKTIITSVGVDAAANLKNLGHVTIKFDGSTTAELPGTIYVKKINDFHLSIGDSIEII</sequence>
<dbReference type="RefSeq" id="WP_045927312.1">
    <property type="nucleotide sequence ID" value="NZ_JBHSZS010000027.1"/>
</dbReference>
<comment type="caution">
    <text evidence="1">Lacks conserved residue(s) required for the propagation of feature annotation.</text>
</comment>
<dbReference type="EMBL" id="JXBY01000001">
    <property type="protein sequence ID" value="KJY59319.1"/>
    <property type="molecule type" value="Genomic_DNA"/>
</dbReference>
<dbReference type="GO" id="GO:0016301">
    <property type="term" value="F:kinase activity"/>
    <property type="evidence" value="ECO:0007669"/>
    <property type="project" value="TreeGrafter"/>
</dbReference>
<dbReference type="OrthoDB" id="5113885at2"/>
<dbReference type="InterPro" id="IPR004716">
    <property type="entry name" value="PTS_IIA_glucitol/sorbitol-sp"/>
</dbReference>
<comment type="caution">
    <text evidence="2">The sequence shown here is derived from an EMBL/GenBank/DDBJ whole genome shotgun (WGS) entry which is preliminary data.</text>
</comment>
<dbReference type="PANTHER" id="PTHR40398">
    <property type="entry name" value="PTS SYSTEM GLUCITOL/SORBITOL-SPECIFIC EIIA COMPONENT"/>
    <property type="match status" value="1"/>
</dbReference>
<dbReference type="GO" id="GO:0009401">
    <property type="term" value="P:phosphoenolpyruvate-dependent sugar phosphotransferase system"/>
    <property type="evidence" value="ECO:0007669"/>
    <property type="project" value="InterPro"/>
</dbReference>
<dbReference type="STRING" id="1218493.JF76_00740"/>
<gene>
    <name evidence="2" type="ORF">JF76_00740</name>
</gene>
<protein>
    <submittedName>
        <fullName evidence="2">PTS Gut IIA</fullName>
    </submittedName>
</protein>
<evidence type="ECO:0000256" key="1">
    <source>
        <dbReference type="PROSITE-ProRule" id="PRU00420"/>
    </source>
</evidence>
<dbReference type="GO" id="GO:0005737">
    <property type="term" value="C:cytoplasm"/>
    <property type="evidence" value="ECO:0007669"/>
    <property type="project" value="InterPro"/>
</dbReference>
<dbReference type="InterPro" id="IPR036665">
    <property type="entry name" value="PTS_IIA_glucitol/sorbitol_sf"/>
</dbReference>
<dbReference type="PATRIC" id="fig|1218493.3.peg.79"/>
<accession>A0A0F4LM07</accession>
<dbReference type="HOGENOM" id="CLU_138435_2_1_9"/>
<dbReference type="SUPFAM" id="SSF141530">
    <property type="entry name" value="PTSIIA/GutA-like"/>
    <property type="match status" value="1"/>
</dbReference>
<dbReference type="Pfam" id="PF03829">
    <property type="entry name" value="PTSIIA_gutA"/>
    <property type="match status" value="1"/>
</dbReference>
<organism evidence="2 3">
    <name type="scientific">Lactobacillus kullabergensis</name>
    <dbReference type="NCBI Taxonomy" id="1218493"/>
    <lineage>
        <taxon>Bacteria</taxon>
        <taxon>Bacillati</taxon>
        <taxon>Bacillota</taxon>
        <taxon>Bacilli</taxon>
        <taxon>Lactobacillales</taxon>
        <taxon>Lactobacillaceae</taxon>
        <taxon>Lactobacillus</taxon>
    </lineage>
</organism>
<name>A0A0F4LM07_9LACO</name>
<proteinExistence type="predicted"/>
<dbReference type="Gene3D" id="2.40.33.40">
    <property type="entry name" value="Phosphotransferase system, glucitol/sorbitol-specific IIA component"/>
    <property type="match status" value="1"/>
</dbReference>
<dbReference type="PROSITE" id="PS51097">
    <property type="entry name" value="PTS_EIIA_TYPE_5"/>
    <property type="match status" value="1"/>
</dbReference>
<dbReference type="PANTHER" id="PTHR40398:SF1">
    <property type="entry name" value="PTS SYSTEM GLUCITOL_SORBITOL-SPECIFIC EIIA COMPONENT"/>
    <property type="match status" value="1"/>
</dbReference>
<reference evidence="2 3" key="1">
    <citation type="submission" date="2014-12" db="EMBL/GenBank/DDBJ databases">
        <title>Comparative genomics of the lactic acid bacteria isolated from the honey bee gut.</title>
        <authorList>
            <person name="Ellegaard K.M."/>
            <person name="Tamarit D."/>
            <person name="Javelind E."/>
            <person name="Olofsson T."/>
            <person name="Andersson S.G."/>
            <person name="Vasquez A."/>
        </authorList>
    </citation>
    <scope>NUCLEOTIDE SEQUENCE [LARGE SCALE GENOMIC DNA]</scope>
    <source>
        <strain evidence="2 3">Biut2</strain>
    </source>
</reference>
<evidence type="ECO:0000313" key="3">
    <source>
        <dbReference type="Proteomes" id="UP000033533"/>
    </source>
</evidence>
<dbReference type="GO" id="GO:0008982">
    <property type="term" value="F:protein-N(PI)-phosphohistidine-sugar phosphotransferase activity"/>
    <property type="evidence" value="ECO:0007669"/>
    <property type="project" value="InterPro"/>
</dbReference>